<feature type="signal peptide" evidence="2">
    <location>
        <begin position="1"/>
        <end position="32"/>
    </location>
</feature>
<comment type="caution">
    <text evidence="3">The sequence shown here is derived from an EMBL/GenBank/DDBJ whole genome shotgun (WGS) entry which is preliminary data.</text>
</comment>
<protein>
    <recommendedName>
        <fullName evidence="5">Lipoprotein</fullName>
    </recommendedName>
</protein>
<evidence type="ECO:0000313" key="4">
    <source>
        <dbReference type="Proteomes" id="UP000441772"/>
    </source>
</evidence>
<keyword evidence="4" id="KW-1185">Reference proteome</keyword>
<feature type="region of interest" description="Disordered" evidence="1">
    <location>
        <begin position="196"/>
        <end position="243"/>
    </location>
</feature>
<proteinExistence type="predicted"/>
<reference evidence="3 4" key="1">
    <citation type="submission" date="2019-09" db="EMBL/GenBank/DDBJ databases">
        <title>Characterization of the phylogenetic diversity of two novel species belonging to the genus Bifidobacterium: Bifidobacterium cebidarum sp. nov. and Bifidobacterium leontopitheci sp. nov.</title>
        <authorList>
            <person name="Lugli G.A."/>
            <person name="Duranti S."/>
            <person name="Milani C."/>
            <person name="Turroni F."/>
            <person name="Ventura M."/>
        </authorList>
    </citation>
    <scope>NUCLEOTIDE SEQUENCE [LARGE SCALE GENOMIC DNA]</scope>
    <source>
        <strain evidence="3 4">LMG 31471</strain>
    </source>
</reference>
<dbReference type="EMBL" id="WBVT01000001">
    <property type="protein sequence ID" value="KAB7791479.1"/>
    <property type="molecule type" value="Genomic_DNA"/>
</dbReference>
<feature type="compositionally biased region" description="Polar residues" evidence="1">
    <location>
        <begin position="220"/>
        <end position="235"/>
    </location>
</feature>
<feature type="chain" id="PRO_5039531738" description="Lipoprotein" evidence="2">
    <location>
        <begin position="33"/>
        <end position="243"/>
    </location>
</feature>
<sequence length="243" mass="26331">MCRPSLQNSCHRYRWMAAALCAVLSVTLSGCGNQHNGANDNSANSSQTQGGGRLAPSLKAYAAQLLSEYSSSMSATQKSAVERVSRTGKVPVSDYENAISGYRQCMLALGYKEIVFLEVGGGLKEEAMHRSGTAQQEEKYAQDSADCWFAHGAGIAHLYETQIGNPSLLSDPMEAIVDCLKRKKLVDVSYSAEQLKKERSEERSTTSGSTWVYSFKDSPESSTCLVSNGSVTADTSDPVEQLW</sequence>
<accession>A0A6I1GQ02</accession>
<dbReference type="Proteomes" id="UP000441772">
    <property type="component" value="Unassembled WGS sequence"/>
</dbReference>
<evidence type="ECO:0000313" key="3">
    <source>
        <dbReference type="EMBL" id="KAB7791479.1"/>
    </source>
</evidence>
<organism evidence="3 4">
    <name type="scientific">Bifidobacterium leontopitheci</name>
    <dbReference type="NCBI Taxonomy" id="2650774"/>
    <lineage>
        <taxon>Bacteria</taxon>
        <taxon>Bacillati</taxon>
        <taxon>Actinomycetota</taxon>
        <taxon>Actinomycetes</taxon>
        <taxon>Bifidobacteriales</taxon>
        <taxon>Bifidobacteriaceae</taxon>
        <taxon>Bifidobacterium</taxon>
    </lineage>
</organism>
<evidence type="ECO:0008006" key="5">
    <source>
        <dbReference type="Google" id="ProtNLM"/>
    </source>
</evidence>
<evidence type="ECO:0000256" key="1">
    <source>
        <dbReference type="SAM" id="MobiDB-lite"/>
    </source>
</evidence>
<gene>
    <name evidence="3" type="ORF">F7D09_0154</name>
</gene>
<dbReference type="PROSITE" id="PS51257">
    <property type="entry name" value="PROKAR_LIPOPROTEIN"/>
    <property type="match status" value="1"/>
</dbReference>
<keyword evidence="2" id="KW-0732">Signal</keyword>
<name>A0A6I1GQ02_9BIFI</name>
<evidence type="ECO:0000256" key="2">
    <source>
        <dbReference type="SAM" id="SignalP"/>
    </source>
</evidence>
<dbReference type="AlphaFoldDB" id="A0A6I1GQ02"/>